<protein>
    <submittedName>
        <fullName evidence="1">Uncharacterized protein</fullName>
    </submittedName>
</protein>
<proteinExistence type="predicted"/>
<comment type="caution">
    <text evidence="1">The sequence shown here is derived from an EMBL/GenBank/DDBJ whole genome shotgun (WGS) entry which is preliminary data.</text>
</comment>
<keyword evidence="2" id="KW-1185">Reference proteome</keyword>
<reference evidence="2" key="1">
    <citation type="journal article" date="2019" name="Int. J. Syst. Evol. Microbiol.">
        <title>The Global Catalogue of Microorganisms (GCM) 10K type strain sequencing project: providing services to taxonomists for standard genome sequencing and annotation.</title>
        <authorList>
            <consortium name="The Broad Institute Genomics Platform"/>
            <consortium name="The Broad Institute Genome Sequencing Center for Infectious Disease"/>
            <person name="Wu L."/>
            <person name="Ma J."/>
        </authorList>
    </citation>
    <scope>NUCLEOTIDE SEQUENCE [LARGE SCALE GENOMIC DNA]</scope>
    <source>
        <strain evidence="2">JCM 17738</strain>
    </source>
</reference>
<dbReference type="RefSeq" id="WP_159899891.1">
    <property type="nucleotide sequence ID" value="NZ_BAABFX010000033.1"/>
</dbReference>
<name>A0ABP8K285_9MICO</name>
<gene>
    <name evidence="1" type="ORF">GCM10023153_25470</name>
</gene>
<dbReference type="Proteomes" id="UP001500390">
    <property type="component" value="Unassembled WGS sequence"/>
</dbReference>
<evidence type="ECO:0000313" key="2">
    <source>
        <dbReference type="Proteomes" id="UP001500390"/>
    </source>
</evidence>
<organism evidence="1 2">
    <name type="scientific">Ornithinibacter aureus</name>
    <dbReference type="NCBI Taxonomy" id="622664"/>
    <lineage>
        <taxon>Bacteria</taxon>
        <taxon>Bacillati</taxon>
        <taxon>Actinomycetota</taxon>
        <taxon>Actinomycetes</taxon>
        <taxon>Micrococcales</taxon>
        <taxon>Intrasporangiaceae</taxon>
        <taxon>Ornithinibacter</taxon>
    </lineage>
</organism>
<sequence length="283" mass="31317">MAIISCPSCLSDNDIHLGADAADGTRTFRCGECEHTWGASVAPTRSTSDRSPFEMARGRFATAPMLSPERAARVVRLKRQFLKNEPLPTPEVDEHRARFQHLFSAEVLATCDPQDLKDFATSSIGGETGTASIYSRAWNKLGADEAAERTRESIDYLLRGPDDIPLEDRLTHLIEEDVDTAMPGFKEPLLTKVLCVVYPERFLPLFTYTAEGTGKREITESVFGLHLPAKHDATAMQIGRLAVWSNDLLLELVGDGFTDTRHAAAFLLWDKDRAGARPLTSVR</sequence>
<accession>A0ABP8K285</accession>
<dbReference type="EMBL" id="BAABFX010000033">
    <property type="protein sequence ID" value="GAA4399394.1"/>
    <property type="molecule type" value="Genomic_DNA"/>
</dbReference>
<evidence type="ECO:0000313" key="1">
    <source>
        <dbReference type="EMBL" id="GAA4399394.1"/>
    </source>
</evidence>